<keyword evidence="2" id="KW-1185">Reference proteome</keyword>
<accession>A0A183JIC7</accession>
<proteinExistence type="predicted"/>
<evidence type="ECO:0000313" key="1">
    <source>
        <dbReference type="EMBL" id="VDO74657.1"/>
    </source>
</evidence>
<evidence type="ECO:0000313" key="2">
    <source>
        <dbReference type="Proteomes" id="UP000279833"/>
    </source>
</evidence>
<reference evidence="3" key="1">
    <citation type="submission" date="2016-06" db="UniProtKB">
        <authorList>
            <consortium name="WormBaseParasite"/>
        </authorList>
    </citation>
    <scope>IDENTIFICATION</scope>
</reference>
<dbReference type="EMBL" id="UZAK01002386">
    <property type="protein sequence ID" value="VDO74657.1"/>
    <property type="molecule type" value="Genomic_DNA"/>
</dbReference>
<name>A0A183JIC7_9TREM</name>
<gene>
    <name evidence="1" type="ORF">SCUD_LOCUS2451</name>
</gene>
<evidence type="ECO:0000313" key="3">
    <source>
        <dbReference type="WBParaSite" id="SCUD_0000245001-mRNA-1"/>
    </source>
</evidence>
<sequence>MSLNFVDYLKLVINTVGCQLSDLMVKRSRARPINPRFESRKTAVQCFQVFYSGLASIDS</sequence>
<dbReference type="WBParaSite" id="SCUD_0000245001-mRNA-1">
    <property type="protein sequence ID" value="SCUD_0000245001-mRNA-1"/>
    <property type="gene ID" value="SCUD_0000245001"/>
</dbReference>
<dbReference type="Proteomes" id="UP000279833">
    <property type="component" value="Unassembled WGS sequence"/>
</dbReference>
<dbReference type="AlphaFoldDB" id="A0A183JIC7"/>
<reference evidence="1 2" key="2">
    <citation type="submission" date="2018-11" db="EMBL/GenBank/DDBJ databases">
        <authorList>
            <consortium name="Pathogen Informatics"/>
        </authorList>
    </citation>
    <scope>NUCLEOTIDE SEQUENCE [LARGE SCALE GENOMIC DNA]</scope>
    <source>
        <strain evidence="1">Dakar</strain>
        <strain evidence="2">Dakar, Senegal</strain>
    </source>
</reference>
<protein>
    <submittedName>
        <fullName evidence="3">Transposase</fullName>
    </submittedName>
</protein>
<organism evidence="3">
    <name type="scientific">Schistosoma curassoni</name>
    <dbReference type="NCBI Taxonomy" id="6186"/>
    <lineage>
        <taxon>Eukaryota</taxon>
        <taxon>Metazoa</taxon>
        <taxon>Spiralia</taxon>
        <taxon>Lophotrochozoa</taxon>
        <taxon>Platyhelminthes</taxon>
        <taxon>Trematoda</taxon>
        <taxon>Digenea</taxon>
        <taxon>Strigeidida</taxon>
        <taxon>Schistosomatoidea</taxon>
        <taxon>Schistosomatidae</taxon>
        <taxon>Schistosoma</taxon>
    </lineage>
</organism>